<evidence type="ECO:0000313" key="3">
    <source>
        <dbReference type="Proteomes" id="UP000708208"/>
    </source>
</evidence>
<feature type="region of interest" description="Disordered" evidence="1">
    <location>
        <begin position="78"/>
        <end position="156"/>
    </location>
</feature>
<name>A0A8J2P6L4_9HEXA</name>
<dbReference type="Proteomes" id="UP000708208">
    <property type="component" value="Unassembled WGS sequence"/>
</dbReference>
<feature type="compositionally biased region" description="Polar residues" evidence="1">
    <location>
        <begin position="82"/>
        <end position="95"/>
    </location>
</feature>
<accession>A0A8J2P6L4</accession>
<feature type="compositionally biased region" description="Polar residues" evidence="1">
    <location>
        <begin position="364"/>
        <end position="373"/>
    </location>
</feature>
<evidence type="ECO:0000313" key="2">
    <source>
        <dbReference type="EMBL" id="CAG7727757.1"/>
    </source>
</evidence>
<dbReference type="AlphaFoldDB" id="A0A8J2P6L4"/>
<protein>
    <submittedName>
        <fullName evidence="2">Uncharacterized protein</fullName>
    </submittedName>
</protein>
<gene>
    <name evidence="2" type="ORF">AFUS01_LOCUS16586</name>
</gene>
<reference evidence="2" key="1">
    <citation type="submission" date="2021-06" db="EMBL/GenBank/DDBJ databases">
        <authorList>
            <person name="Hodson N. C."/>
            <person name="Mongue J. A."/>
            <person name="Jaron S. K."/>
        </authorList>
    </citation>
    <scope>NUCLEOTIDE SEQUENCE</scope>
</reference>
<feature type="non-terminal residue" evidence="2">
    <location>
        <position position="373"/>
    </location>
</feature>
<feature type="compositionally biased region" description="Polar residues" evidence="1">
    <location>
        <begin position="335"/>
        <end position="344"/>
    </location>
</feature>
<keyword evidence="3" id="KW-1185">Reference proteome</keyword>
<organism evidence="2 3">
    <name type="scientific">Allacma fusca</name>
    <dbReference type="NCBI Taxonomy" id="39272"/>
    <lineage>
        <taxon>Eukaryota</taxon>
        <taxon>Metazoa</taxon>
        <taxon>Ecdysozoa</taxon>
        <taxon>Arthropoda</taxon>
        <taxon>Hexapoda</taxon>
        <taxon>Collembola</taxon>
        <taxon>Symphypleona</taxon>
        <taxon>Sminthuridae</taxon>
        <taxon>Allacma</taxon>
    </lineage>
</organism>
<dbReference type="EMBL" id="CAJVCH010153588">
    <property type="protein sequence ID" value="CAG7727757.1"/>
    <property type="molecule type" value="Genomic_DNA"/>
</dbReference>
<feature type="compositionally biased region" description="Basic and acidic residues" evidence="1">
    <location>
        <begin position="97"/>
        <end position="112"/>
    </location>
</feature>
<feature type="region of interest" description="Disordered" evidence="1">
    <location>
        <begin position="334"/>
        <end position="373"/>
    </location>
</feature>
<sequence length="373" mass="42986">MRAERKEADRQNVGPECPPSPSGKHAEQTNFFKTSIDFFYENVRAITSKSTSLLHRLVKEFDSERIITLQDEPIANIERTKQNNTNDSFENSCDDNTTEHTQDKPKETRKNEVQSIGYVGTHNESTRDKTSYGPNDVKFNENGNPNSHQENDTINNRDRENITKCSKHPDINQESNIQVSGFERSLERYSERPSLHRPDRLISSEEMSFMKDGEWLSNYMVEQCLKRLLEAYDAEARQKRLTILPEGERVLKTWNTLPQFDNEMNGAIKELKKGFKDFLSIPEDIVQISQIPSIQQNDGYNCGVACVLEFENFLTGITPANVTSLDDYRSLLRNDFSNPEPQARNNRRQRKQTHFSLTDKVDAETSNLPNPLD</sequence>
<feature type="compositionally biased region" description="Basic and acidic residues" evidence="1">
    <location>
        <begin position="1"/>
        <end position="10"/>
    </location>
</feature>
<proteinExistence type="predicted"/>
<feature type="region of interest" description="Disordered" evidence="1">
    <location>
        <begin position="1"/>
        <end position="27"/>
    </location>
</feature>
<evidence type="ECO:0000256" key="1">
    <source>
        <dbReference type="SAM" id="MobiDB-lite"/>
    </source>
</evidence>
<comment type="caution">
    <text evidence="2">The sequence shown here is derived from an EMBL/GenBank/DDBJ whole genome shotgun (WGS) entry which is preliminary data.</text>
</comment>